<dbReference type="PANTHER" id="PTHR42736:SF1">
    <property type="entry name" value="PROTEIN-GLUTAMINE GAMMA-GLUTAMYLTRANSFERASE"/>
    <property type="match status" value="1"/>
</dbReference>
<dbReference type="Pfam" id="PF11992">
    <property type="entry name" value="TgpA_N"/>
    <property type="match status" value="1"/>
</dbReference>
<organism evidence="3 4">
    <name type="scientific">Serpentinimonas maccroryi</name>
    <dbReference type="NCBI Taxonomy" id="1458426"/>
    <lineage>
        <taxon>Bacteria</taxon>
        <taxon>Pseudomonadati</taxon>
        <taxon>Pseudomonadota</taxon>
        <taxon>Betaproteobacteria</taxon>
        <taxon>Burkholderiales</taxon>
        <taxon>Comamonadaceae</taxon>
        <taxon>Serpentinimonas</taxon>
    </lineage>
</organism>
<dbReference type="SMART" id="SM00460">
    <property type="entry name" value="TGc"/>
    <property type="match status" value="1"/>
</dbReference>
<evidence type="ECO:0000259" key="2">
    <source>
        <dbReference type="SMART" id="SM00460"/>
    </source>
</evidence>
<dbReference type="HOGENOM" id="CLU_012397_1_0_4"/>
<dbReference type="KEGG" id="cbab:SMCB_0606"/>
<feature type="transmembrane region" description="Helical" evidence="1">
    <location>
        <begin position="572"/>
        <end position="594"/>
    </location>
</feature>
<dbReference type="GO" id="GO:0008233">
    <property type="term" value="F:peptidase activity"/>
    <property type="evidence" value="ECO:0007669"/>
    <property type="project" value="UniProtKB-KW"/>
</dbReference>
<feature type="transmembrane region" description="Helical" evidence="1">
    <location>
        <begin position="42"/>
        <end position="60"/>
    </location>
</feature>
<dbReference type="EMBL" id="AP014569">
    <property type="protein sequence ID" value="BAO82834.1"/>
    <property type="molecule type" value="Genomic_DNA"/>
</dbReference>
<keyword evidence="3" id="KW-0378">Hydrolase</keyword>
<feature type="transmembrane region" description="Helical" evidence="1">
    <location>
        <begin position="119"/>
        <end position="136"/>
    </location>
</feature>
<dbReference type="SUPFAM" id="SSF54001">
    <property type="entry name" value="Cysteine proteinases"/>
    <property type="match status" value="1"/>
</dbReference>
<sequence length="681" mass="75644">MALTKLALPAALAPRTWPRELRDTLFLLGVVGWIVLLQSAHQPLWASALALLLLLGRAVLALRGQPLPGRAVMLALLLLALAGTWLHHGQFWGALAGSNLIVLLLALKTLELRARRDALVVFFLGFFTLLTLLLHSQSLLTALGIVPALLGLLTGLVLAHLPLGRPPLTQALRQASTLVLFGAPLMLLLFVLFPRFGPLWHIPTDAQMGRSGLSGQMQVGQIARLALDPSVALRVEFLDGRRPPQNQLYFRGPVLSRFDGQQWLPQYGEHSLPEHASAALQTELQSAGTPLRYRLTMEPSHQPWVLTLQTTPELPPIGTQSAQLTPDLQWILPRPLTEVTRFEAVAWPELRHRPLRPAATLAANLLLPPGFNPRTRQLAADLLQQLGPNASAPQLIDAVLLRLRTGGYQYTLEPGVFGRHSADEFWFDRREGFCEHIASAFVVLMRELGIPARIVTGYHGGELNPIDGFWTVRQSDAHAWAEVWLDAQGWTRIDPTAHVAPARTTDLQRLLPPPGPLAAALIQIDPDMLAQMRAIWEATNNRWNQWVLDYGQNRQLELLRQLGFATPHWQQLLYLLVGLLCLATLAAVAWLQWLRPRPDPWLRLLQSARKAVAQAGGVVPAPATPRQLAAALPTDCPAATAAAWSQWLLRLEAQRYDPTQQIDLRDLHRQWRQLPPLPRPP</sequence>
<dbReference type="RefSeq" id="WP_045534969.1">
    <property type="nucleotide sequence ID" value="NZ_AP014569.1"/>
</dbReference>
<evidence type="ECO:0000313" key="4">
    <source>
        <dbReference type="Proteomes" id="UP000066014"/>
    </source>
</evidence>
<feature type="transmembrane region" description="Helical" evidence="1">
    <location>
        <begin position="67"/>
        <end position="85"/>
    </location>
</feature>
<feature type="transmembrane region" description="Helical" evidence="1">
    <location>
        <begin position="175"/>
        <end position="193"/>
    </location>
</feature>
<evidence type="ECO:0000256" key="1">
    <source>
        <dbReference type="SAM" id="Phobius"/>
    </source>
</evidence>
<dbReference type="STRING" id="1458426.SMCB_0606"/>
<reference evidence="3 4" key="1">
    <citation type="journal article" date="2014" name="Nat. Commun.">
        <title>Physiological and genomic features of highly alkaliphilic hydrogen-utilizing Betaproteobacteria from a continental serpentinizing site.</title>
        <authorList>
            <person name="Suzuki S."/>
            <person name="Kuenen J.G."/>
            <person name="Schipper K."/>
            <person name="van der Velde S."/>
            <person name="Ishii S."/>
            <person name="Wu A."/>
            <person name="Sorokin D.Y."/>
            <person name="Tenney A."/>
            <person name="Meng X.Y."/>
            <person name="Morrill P.L."/>
            <person name="Kamagata Y."/>
            <person name="Muyzer G."/>
            <person name="Nealson K.H."/>
        </authorList>
    </citation>
    <scope>NUCLEOTIDE SEQUENCE [LARGE SCALE GENOMIC DNA]</scope>
    <source>
        <strain evidence="3 4">B1</strain>
    </source>
</reference>
<keyword evidence="1" id="KW-0812">Transmembrane</keyword>
<proteinExistence type="predicted"/>
<protein>
    <submittedName>
        <fullName evidence="3">Transglutaminase-like enzyme, putative cysteine protease</fullName>
    </submittedName>
</protein>
<dbReference type="Pfam" id="PF01841">
    <property type="entry name" value="Transglut_core"/>
    <property type="match status" value="1"/>
</dbReference>
<dbReference type="OrthoDB" id="9804872at2"/>
<dbReference type="PANTHER" id="PTHR42736">
    <property type="entry name" value="PROTEIN-GLUTAMINE GAMMA-GLUTAMYLTRANSFERASE"/>
    <property type="match status" value="1"/>
</dbReference>
<accession>A0A060NVE7</accession>
<feature type="transmembrane region" description="Helical" evidence="1">
    <location>
        <begin position="142"/>
        <end position="163"/>
    </location>
</feature>
<dbReference type="Gene3D" id="3.10.620.30">
    <property type="match status" value="1"/>
</dbReference>
<feature type="transmembrane region" description="Helical" evidence="1">
    <location>
        <begin position="91"/>
        <end position="107"/>
    </location>
</feature>
<dbReference type="GO" id="GO:0006508">
    <property type="term" value="P:proteolysis"/>
    <property type="evidence" value="ECO:0007669"/>
    <property type="project" value="UniProtKB-KW"/>
</dbReference>
<keyword evidence="1" id="KW-1133">Transmembrane helix</keyword>
<keyword evidence="4" id="KW-1185">Reference proteome</keyword>
<dbReference type="InterPro" id="IPR052901">
    <property type="entry name" value="Bact_TGase-like"/>
</dbReference>
<dbReference type="InterPro" id="IPR021878">
    <property type="entry name" value="TgpA_N"/>
</dbReference>
<keyword evidence="3" id="KW-0645">Protease</keyword>
<dbReference type="AlphaFoldDB" id="A0A060NVE7"/>
<name>A0A060NVE7_9BURK</name>
<dbReference type="InterPro" id="IPR038765">
    <property type="entry name" value="Papain-like_cys_pep_sf"/>
</dbReference>
<keyword evidence="1" id="KW-0472">Membrane</keyword>
<dbReference type="Proteomes" id="UP000066014">
    <property type="component" value="Chromosome"/>
</dbReference>
<evidence type="ECO:0000313" key="3">
    <source>
        <dbReference type="EMBL" id="BAO82834.1"/>
    </source>
</evidence>
<gene>
    <name evidence="3" type="ORF">SMCB_0606</name>
</gene>
<feature type="domain" description="Transglutaminase-like" evidence="2">
    <location>
        <begin position="426"/>
        <end position="497"/>
    </location>
</feature>
<dbReference type="InterPro" id="IPR002931">
    <property type="entry name" value="Transglutaminase-like"/>
</dbReference>